<reference evidence="3 4" key="1">
    <citation type="submission" date="2021-05" db="EMBL/GenBank/DDBJ databases">
        <title>A Polyphasic approach of four new species of the genus Ohtaekwangia: Ohtaekwangia histidinii sp. nov., Ohtaekwangia cretensis sp. nov., Ohtaekwangia indiensis sp. nov., Ohtaekwangia reichenbachii sp. nov. from diverse environment.</title>
        <authorList>
            <person name="Octaviana S."/>
        </authorList>
    </citation>
    <scope>NUCLEOTIDE SEQUENCE [LARGE SCALE GENOMIC DNA]</scope>
    <source>
        <strain evidence="3 4">PWU4</strain>
    </source>
</reference>
<feature type="signal peptide" evidence="1">
    <location>
        <begin position="1"/>
        <end position="25"/>
    </location>
</feature>
<dbReference type="InterPro" id="IPR059226">
    <property type="entry name" value="Choice_anch_Q_dom"/>
</dbReference>
<proteinExistence type="predicted"/>
<dbReference type="EMBL" id="JAHESF010000011">
    <property type="protein sequence ID" value="MBT1697847.1"/>
    <property type="molecule type" value="Genomic_DNA"/>
</dbReference>
<sequence>MIKTQNFFTVLKRLTLTLSIIFVLAQCSDEQILDDTVTAVPEAETDPATTAAATATCSSCTYIVPATANVIDGKALGLKPGAIIGLNAAYKYKNLLFRNIVGTASQPIIIKNCGGTAYITATGLSYGIKTENSKYFRITGGDVSKSYGIKVNGSHIGITLDKLSTNFEVDHVQVSNVGFAGIMAKTDPSCDNATIRGNFVMNDISLHDNYVFDTGGEGFYVGNSFYEDGAKTSCGSRLPHEIHGVKIYNNIVKNSGWEGIQLGCATQGAQVYNNSIENYGTANREAQNNGMQIGAGTGGLCYNNFIKNGPGNGLIVMGLGDNVIHNNIIVGAGGSGIFCDERYTPGPGFKFINNTIINPKVDGIRLYAELVPMNVIINNIIVNPGSYSTYKAPRTGNDAYVYKLSKDVRVQMSNNYFTRSITALKFVNAGAYNYRLASGSPVINKGKSFSTYTTQSILQDFYKQQRLKGSAYDIGASEY</sequence>
<dbReference type="Gene3D" id="2.160.20.10">
    <property type="entry name" value="Single-stranded right-handed beta-helix, Pectin lyase-like"/>
    <property type="match status" value="1"/>
</dbReference>
<dbReference type="AlphaFoldDB" id="A0AAP2DMI0"/>
<dbReference type="InterPro" id="IPR012334">
    <property type="entry name" value="Pectin_lyas_fold"/>
</dbReference>
<dbReference type="InterPro" id="IPR011050">
    <property type="entry name" value="Pectin_lyase_fold/virulence"/>
</dbReference>
<dbReference type="Pfam" id="PF13229">
    <property type="entry name" value="Beta_helix"/>
    <property type="match status" value="1"/>
</dbReference>
<dbReference type="NCBIfam" id="NF041518">
    <property type="entry name" value="choice_anch_Q"/>
    <property type="match status" value="1"/>
</dbReference>
<evidence type="ECO:0000256" key="1">
    <source>
        <dbReference type="SAM" id="SignalP"/>
    </source>
</evidence>
<dbReference type="InterPro" id="IPR039448">
    <property type="entry name" value="Beta_helix"/>
</dbReference>
<evidence type="ECO:0000313" key="4">
    <source>
        <dbReference type="Proteomes" id="UP001319200"/>
    </source>
</evidence>
<name>A0AAP2DMI0_9BACT</name>
<protein>
    <submittedName>
        <fullName evidence="3">Right-handed parallel beta-helix repeat-containing protein</fullName>
    </submittedName>
</protein>
<keyword evidence="1" id="KW-0732">Signal</keyword>
<accession>A0AAP2DMI0</accession>
<dbReference type="RefSeq" id="WP_254163717.1">
    <property type="nucleotide sequence ID" value="NZ_JAHESF010000011.1"/>
</dbReference>
<dbReference type="SUPFAM" id="SSF51126">
    <property type="entry name" value="Pectin lyase-like"/>
    <property type="match status" value="1"/>
</dbReference>
<comment type="caution">
    <text evidence="3">The sequence shown here is derived from an EMBL/GenBank/DDBJ whole genome shotgun (WGS) entry which is preliminary data.</text>
</comment>
<dbReference type="SMART" id="SM00710">
    <property type="entry name" value="PbH1"/>
    <property type="match status" value="7"/>
</dbReference>
<evidence type="ECO:0000259" key="2">
    <source>
        <dbReference type="Pfam" id="PF13229"/>
    </source>
</evidence>
<gene>
    <name evidence="3" type="ORF">KK083_13220</name>
</gene>
<evidence type="ECO:0000313" key="3">
    <source>
        <dbReference type="EMBL" id="MBT1697847.1"/>
    </source>
</evidence>
<organism evidence="3 4">
    <name type="scientific">Chryseosolibacter histidini</name>
    <dbReference type="NCBI Taxonomy" id="2782349"/>
    <lineage>
        <taxon>Bacteria</taxon>
        <taxon>Pseudomonadati</taxon>
        <taxon>Bacteroidota</taxon>
        <taxon>Cytophagia</taxon>
        <taxon>Cytophagales</taxon>
        <taxon>Chryseotaleaceae</taxon>
        <taxon>Chryseosolibacter</taxon>
    </lineage>
</organism>
<dbReference type="InterPro" id="IPR006626">
    <property type="entry name" value="PbH1"/>
</dbReference>
<dbReference type="Proteomes" id="UP001319200">
    <property type="component" value="Unassembled WGS sequence"/>
</dbReference>
<feature type="domain" description="Right handed beta helix" evidence="2">
    <location>
        <begin position="244"/>
        <end position="387"/>
    </location>
</feature>
<feature type="chain" id="PRO_5042883410" evidence="1">
    <location>
        <begin position="26"/>
        <end position="479"/>
    </location>
</feature>
<keyword evidence="4" id="KW-1185">Reference proteome</keyword>